<feature type="domain" description="CENP-V/GFA" evidence="4">
    <location>
        <begin position="3"/>
        <end position="122"/>
    </location>
</feature>
<keyword evidence="3" id="KW-0862">Zinc</keyword>
<evidence type="ECO:0000256" key="1">
    <source>
        <dbReference type="ARBA" id="ARBA00005495"/>
    </source>
</evidence>
<dbReference type="SUPFAM" id="SSF51316">
    <property type="entry name" value="Mss4-like"/>
    <property type="match status" value="1"/>
</dbReference>
<dbReference type="GO" id="GO:0046872">
    <property type="term" value="F:metal ion binding"/>
    <property type="evidence" value="ECO:0007669"/>
    <property type="project" value="UniProtKB-KW"/>
</dbReference>
<accession>A0A846ZMB0</accession>
<protein>
    <recommendedName>
        <fullName evidence="4">CENP-V/GFA domain-containing protein</fullName>
    </recommendedName>
</protein>
<dbReference type="RefSeq" id="WP_113063869.1">
    <property type="nucleotide sequence ID" value="NZ_JAAZQD010000004.1"/>
</dbReference>
<organism evidence="5 6">
    <name type="scientific">Oleiagrimonas citrea</name>
    <dbReference type="NCBI Taxonomy" id="1665687"/>
    <lineage>
        <taxon>Bacteria</taxon>
        <taxon>Pseudomonadati</taxon>
        <taxon>Pseudomonadota</taxon>
        <taxon>Gammaproteobacteria</taxon>
        <taxon>Lysobacterales</taxon>
        <taxon>Rhodanobacteraceae</taxon>
        <taxon>Oleiagrimonas</taxon>
    </lineage>
</organism>
<dbReference type="InterPro" id="IPR052355">
    <property type="entry name" value="CENP-V-like"/>
</dbReference>
<reference evidence="5 6" key="1">
    <citation type="journal article" date="2017" name="Int. J. Syst. Evol. Microbiol.">
        <title>Oleiagrimonas citrea sp. nov., a marine bacterium isolated from tidal flat sediment and emended description of the genus Oleiagrimonas Fang et al. 2015 and Oleiagrimonas soli.</title>
        <authorList>
            <person name="Yang S.H."/>
            <person name="Seo H.S."/>
            <person name="Seong C.N."/>
            <person name="Kwon K.K."/>
        </authorList>
    </citation>
    <scope>NUCLEOTIDE SEQUENCE [LARGE SCALE GENOMIC DNA]</scope>
    <source>
        <strain evidence="5 6">MEBiC09124</strain>
    </source>
</reference>
<keyword evidence="6" id="KW-1185">Reference proteome</keyword>
<dbReference type="GO" id="GO:0016846">
    <property type="term" value="F:carbon-sulfur lyase activity"/>
    <property type="evidence" value="ECO:0007669"/>
    <property type="project" value="InterPro"/>
</dbReference>
<dbReference type="Gene3D" id="2.170.150.70">
    <property type="match status" value="1"/>
</dbReference>
<dbReference type="EMBL" id="JAAZQD010000004">
    <property type="protein sequence ID" value="NKZ39364.1"/>
    <property type="molecule type" value="Genomic_DNA"/>
</dbReference>
<evidence type="ECO:0000256" key="3">
    <source>
        <dbReference type="ARBA" id="ARBA00022833"/>
    </source>
</evidence>
<dbReference type="AlphaFoldDB" id="A0A846ZMB0"/>
<dbReference type="PROSITE" id="PS51891">
    <property type="entry name" value="CENP_V_GFA"/>
    <property type="match status" value="1"/>
</dbReference>
<dbReference type="Proteomes" id="UP000541636">
    <property type="component" value="Unassembled WGS sequence"/>
</dbReference>
<name>A0A846ZMB0_9GAMM</name>
<gene>
    <name evidence="5" type="ORF">HF690_10435</name>
</gene>
<evidence type="ECO:0000313" key="5">
    <source>
        <dbReference type="EMBL" id="NKZ39364.1"/>
    </source>
</evidence>
<dbReference type="PANTHER" id="PTHR28620:SF1">
    <property type="entry name" value="CENP-V_GFA DOMAIN-CONTAINING PROTEIN"/>
    <property type="match status" value="1"/>
</dbReference>
<comment type="caution">
    <text evidence="5">The sequence shown here is derived from an EMBL/GenBank/DDBJ whole genome shotgun (WGS) entry which is preliminary data.</text>
</comment>
<evidence type="ECO:0000313" key="6">
    <source>
        <dbReference type="Proteomes" id="UP000541636"/>
    </source>
</evidence>
<comment type="similarity">
    <text evidence="1">Belongs to the Gfa family.</text>
</comment>
<dbReference type="InterPro" id="IPR006913">
    <property type="entry name" value="CENP-V/GFA"/>
</dbReference>
<dbReference type="Pfam" id="PF04828">
    <property type="entry name" value="GFA"/>
    <property type="match status" value="1"/>
</dbReference>
<keyword evidence="2" id="KW-0479">Metal-binding</keyword>
<dbReference type="InterPro" id="IPR011057">
    <property type="entry name" value="Mss4-like_sf"/>
</dbReference>
<dbReference type="PANTHER" id="PTHR28620">
    <property type="entry name" value="CENTROMERE PROTEIN V"/>
    <property type="match status" value="1"/>
</dbReference>
<evidence type="ECO:0000256" key="2">
    <source>
        <dbReference type="ARBA" id="ARBA00022723"/>
    </source>
</evidence>
<evidence type="ECO:0000259" key="4">
    <source>
        <dbReference type="PROSITE" id="PS51891"/>
    </source>
</evidence>
<sequence length="146" mass="16439">MLIRGRCHCGNIEFSLRWEPDPSRIPARACDCSFCTRHGGVWTSHPDASLRIALHDPARVSRYAFGTRTADFLVCAHCGVVPVAVSRIEGRRYAVVNVNTFVGIEPSLLQRVSSHLGEESRDARLDRRSKNWIADVEYVDEGEWEA</sequence>
<proteinExistence type="inferred from homology"/>